<dbReference type="PANTHER" id="PTHR43588">
    <property type="entry name" value="COBALT-PRECORRIN-8 METHYLMUTASE"/>
    <property type="match status" value="1"/>
</dbReference>
<keyword evidence="6 8" id="KW-0456">Lyase</keyword>
<keyword evidence="5" id="KW-0413">Isomerase</keyword>
<dbReference type="GO" id="GO:0009236">
    <property type="term" value="P:cobalamin biosynthetic process"/>
    <property type="evidence" value="ECO:0007669"/>
    <property type="project" value="UniProtKB-UniPathway"/>
</dbReference>
<dbReference type="CDD" id="cd03414">
    <property type="entry name" value="CbiX_SirB_C"/>
    <property type="match status" value="1"/>
</dbReference>
<organism evidence="8 9">
    <name type="scientific">Methylovulum psychrotolerans</name>
    <dbReference type="NCBI Taxonomy" id="1704499"/>
    <lineage>
        <taxon>Bacteria</taxon>
        <taxon>Pseudomonadati</taxon>
        <taxon>Pseudomonadota</taxon>
        <taxon>Gammaproteobacteria</taxon>
        <taxon>Methylococcales</taxon>
        <taxon>Methylococcaceae</taxon>
        <taxon>Methylovulum</taxon>
    </lineage>
</organism>
<dbReference type="GO" id="GO:0046872">
    <property type="term" value="F:metal ion binding"/>
    <property type="evidence" value="ECO:0007669"/>
    <property type="project" value="UniProtKB-KW"/>
</dbReference>
<evidence type="ECO:0000313" key="9">
    <source>
        <dbReference type="Proteomes" id="UP000237423"/>
    </source>
</evidence>
<dbReference type="Pfam" id="PF01903">
    <property type="entry name" value="CbiX"/>
    <property type="match status" value="2"/>
</dbReference>
<comment type="caution">
    <text evidence="8">The sequence shown here is derived from an EMBL/GenBank/DDBJ whole genome shotgun (WGS) entry which is preliminary data.</text>
</comment>
<dbReference type="Gene3D" id="3.40.50.1400">
    <property type="match status" value="2"/>
</dbReference>
<evidence type="ECO:0000256" key="2">
    <source>
        <dbReference type="ARBA" id="ARBA00009774"/>
    </source>
</evidence>
<reference evidence="8 9" key="1">
    <citation type="submission" date="2017-11" db="EMBL/GenBank/DDBJ databases">
        <title>Draft Genome Sequence of Methylobacter psychrotolerans Sph1T, an Obligate Methanotroph from Low-Temperature Environments.</title>
        <authorList>
            <person name="Oshkin I.Y."/>
            <person name="Miroshnikov K."/>
            <person name="Belova S.E."/>
            <person name="Korzhenkov A."/>
            <person name="Toshchakov S.V."/>
            <person name="Dedysh S.N."/>
        </authorList>
    </citation>
    <scope>NUCLEOTIDE SEQUENCE [LARGE SCALE GENOMIC DNA]</scope>
    <source>
        <strain evidence="8 9">Sph1</strain>
    </source>
</reference>
<dbReference type="PANTHER" id="PTHR43588:SF1">
    <property type="entry name" value="COBALT-PRECORRIN-8 METHYLMUTASE"/>
    <property type="match status" value="1"/>
</dbReference>
<evidence type="ECO:0000259" key="7">
    <source>
        <dbReference type="Pfam" id="PF02570"/>
    </source>
</evidence>
<protein>
    <submittedName>
        <fullName evidence="8">Sirohydrochlorin cobaltochelatase</fullName>
        <ecNumber evidence="8">4.99.1.3</ecNumber>
    </submittedName>
</protein>
<comment type="pathway">
    <text evidence="1">Cofactor biosynthesis; adenosylcobalamin biosynthesis.</text>
</comment>
<dbReference type="Gene3D" id="3.40.50.10230">
    <property type="entry name" value="Cobalamin biosynthesis CobH/CbiC, precorrin-8X methylmutase"/>
    <property type="match status" value="1"/>
</dbReference>
<dbReference type="InterPro" id="IPR036588">
    <property type="entry name" value="CobH/CbiC_sf"/>
</dbReference>
<feature type="domain" description="Cobalamin biosynthesis precorrin-8X methylmutase CobH/CbiC" evidence="7">
    <location>
        <begin position="320"/>
        <end position="514"/>
    </location>
</feature>
<dbReference type="CDD" id="cd03416">
    <property type="entry name" value="CbiX_SirB_N"/>
    <property type="match status" value="1"/>
</dbReference>
<keyword evidence="4" id="KW-0479">Metal-binding</keyword>
<evidence type="ECO:0000256" key="4">
    <source>
        <dbReference type="ARBA" id="ARBA00022723"/>
    </source>
</evidence>
<dbReference type="Proteomes" id="UP000237423">
    <property type="component" value="Unassembled WGS sequence"/>
</dbReference>
<dbReference type="SUPFAM" id="SSF53800">
    <property type="entry name" value="Chelatase"/>
    <property type="match status" value="1"/>
</dbReference>
<dbReference type="GO" id="GO:0016993">
    <property type="term" value="F:precorrin-8X methylmutase activity"/>
    <property type="evidence" value="ECO:0007669"/>
    <property type="project" value="InterPro"/>
</dbReference>
<evidence type="ECO:0000256" key="1">
    <source>
        <dbReference type="ARBA" id="ARBA00004953"/>
    </source>
</evidence>
<dbReference type="EC" id="4.99.1.3" evidence="8"/>
<dbReference type="GO" id="GO:0016852">
    <property type="term" value="F:sirohydrochlorin cobaltochelatase activity"/>
    <property type="evidence" value="ECO:0007669"/>
    <property type="project" value="UniProtKB-EC"/>
</dbReference>
<evidence type="ECO:0000256" key="3">
    <source>
        <dbReference type="ARBA" id="ARBA00022573"/>
    </source>
</evidence>
<evidence type="ECO:0000256" key="5">
    <source>
        <dbReference type="ARBA" id="ARBA00023235"/>
    </source>
</evidence>
<dbReference type="SUPFAM" id="SSF63965">
    <property type="entry name" value="Precorrin-8X methylmutase CbiC/CobH"/>
    <property type="match status" value="1"/>
</dbReference>
<dbReference type="InterPro" id="IPR003722">
    <property type="entry name" value="Cbl_synth_CobH/CbiC"/>
</dbReference>
<dbReference type="RefSeq" id="WP_103974765.1">
    <property type="nucleotide sequence ID" value="NZ_PGFZ01000006.1"/>
</dbReference>
<dbReference type="InterPro" id="IPR002762">
    <property type="entry name" value="CbiX-like"/>
</dbReference>
<evidence type="ECO:0000313" key="8">
    <source>
        <dbReference type="EMBL" id="POZ51471.1"/>
    </source>
</evidence>
<accession>A0A2S5CKY1</accession>
<dbReference type="UniPathway" id="UPA00148"/>
<proteinExistence type="inferred from homology"/>
<dbReference type="EMBL" id="PGFZ01000006">
    <property type="protein sequence ID" value="POZ51471.1"/>
    <property type="molecule type" value="Genomic_DNA"/>
</dbReference>
<comment type="similarity">
    <text evidence="2">Belongs to the CobH/CbiC family.</text>
</comment>
<gene>
    <name evidence="8" type="primary">cbiX</name>
    <name evidence="8" type="ORF">AADEFJLK_02921</name>
</gene>
<evidence type="ECO:0000256" key="6">
    <source>
        <dbReference type="ARBA" id="ARBA00023239"/>
    </source>
</evidence>
<name>A0A2S5CKY1_9GAMM</name>
<dbReference type="AlphaFoldDB" id="A0A2S5CKY1"/>
<dbReference type="Pfam" id="PF02570">
    <property type="entry name" value="CbiC"/>
    <property type="match status" value="1"/>
</dbReference>
<sequence>MTPIEPHAPLAIVIAGHGSRDPDGLREFEALMALLKQRAPHLLVNHGYLEFASPTIEEAIGEQIAAGAQRVVMVPGVLLAATHAKNDMPSELLAFAQSHTDLDFHFGAPLGLHPLLLQVVQSRIITAEAQSPRTVRRDDTCLVVVGRGTSDPDANGEVAKFTRMLEEGMGFGSSFVCYSGTAKPLVADGLRAAAQLGFTRLIVVPFFLFDGVLVKRIYAAATALQEREPGVEVLQAGYLGVHPLVADVLLARAQEAVEGRAAMNCALCKYRVQIVGFEEQVGEPQRPHHWQVRGLSAKEAAPERTTTGVTAFAAYLPHPIEAESFRIIAAGRDWSAFPPDQLTILQRLVHTSGDFYAVDDLYFSAGVVEIGIRALLRCKWVVTDVTMVQTGLKRALLAQLGIETWCGVHDPETVLMAEAHGITRSAAGIRRAWEKFGNDMVLAIGDAPTAIMEATRLIRTQGWRPQLVIGLPVGFVGTCEAKADLQRCLQVPRITNSGTRGGSPWAASVVNGLMIDAVNQLAASTAP</sequence>
<keyword evidence="3" id="KW-0169">Cobalamin biosynthesis</keyword>